<evidence type="ECO:0000313" key="3">
    <source>
        <dbReference type="EMBL" id="RLM80315.1"/>
    </source>
</evidence>
<dbReference type="Proteomes" id="UP000275267">
    <property type="component" value="Unassembled WGS sequence"/>
</dbReference>
<accession>A0A3L6QKC3</accession>
<organism evidence="3 4">
    <name type="scientific">Panicum miliaceum</name>
    <name type="common">Proso millet</name>
    <name type="synonym">Broomcorn millet</name>
    <dbReference type="NCBI Taxonomy" id="4540"/>
    <lineage>
        <taxon>Eukaryota</taxon>
        <taxon>Viridiplantae</taxon>
        <taxon>Streptophyta</taxon>
        <taxon>Embryophyta</taxon>
        <taxon>Tracheophyta</taxon>
        <taxon>Spermatophyta</taxon>
        <taxon>Magnoliopsida</taxon>
        <taxon>Liliopsida</taxon>
        <taxon>Poales</taxon>
        <taxon>Poaceae</taxon>
        <taxon>PACMAD clade</taxon>
        <taxon>Panicoideae</taxon>
        <taxon>Panicodae</taxon>
        <taxon>Paniceae</taxon>
        <taxon>Panicinae</taxon>
        <taxon>Panicum</taxon>
        <taxon>Panicum sect. Panicum</taxon>
    </lineage>
</organism>
<dbReference type="Pfam" id="PF23041">
    <property type="entry name" value="DUF7036"/>
    <property type="match status" value="2"/>
</dbReference>
<keyword evidence="1" id="KW-0472">Membrane</keyword>
<evidence type="ECO:0000313" key="4">
    <source>
        <dbReference type="Proteomes" id="UP000275267"/>
    </source>
</evidence>
<dbReference type="PANTHER" id="PTHR33826:SF1">
    <property type="entry name" value="OS02G0768000 PROTEIN"/>
    <property type="match status" value="1"/>
</dbReference>
<keyword evidence="1" id="KW-0812">Transmembrane</keyword>
<feature type="transmembrane region" description="Helical" evidence="1">
    <location>
        <begin position="34"/>
        <end position="58"/>
    </location>
</feature>
<comment type="caution">
    <text evidence="3">The sequence shown here is derived from an EMBL/GenBank/DDBJ whole genome shotgun (WGS) entry which is preliminary data.</text>
</comment>
<dbReference type="PANTHER" id="PTHR33826">
    <property type="entry name" value="F20B24.21"/>
    <property type="match status" value="1"/>
</dbReference>
<name>A0A3L6QKC3_PANMI</name>
<dbReference type="AlphaFoldDB" id="A0A3L6QKC3"/>
<keyword evidence="4" id="KW-1185">Reference proteome</keyword>
<feature type="domain" description="DUF7036" evidence="2">
    <location>
        <begin position="203"/>
        <end position="295"/>
    </location>
</feature>
<reference evidence="4" key="1">
    <citation type="journal article" date="2019" name="Nat. Commun.">
        <title>The genome of broomcorn millet.</title>
        <authorList>
            <person name="Zou C."/>
            <person name="Miki D."/>
            <person name="Li D."/>
            <person name="Tang Q."/>
            <person name="Xiao L."/>
            <person name="Rajput S."/>
            <person name="Deng P."/>
            <person name="Jia W."/>
            <person name="Huang R."/>
            <person name="Zhang M."/>
            <person name="Sun Y."/>
            <person name="Hu J."/>
            <person name="Fu X."/>
            <person name="Schnable P.S."/>
            <person name="Li F."/>
            <person name="Zhang H."/>
            <person name="Feng B."/>
            <person name="Zhu X."/>
            <person name="Liu R."/>
            <person name="Schnable J.C."/>
            <person name="Zhu J.-K."/>
            <person name="Zhang H."/>
        </authorList>
    </citation>
    <scope>NUCLEOTIDE SEQUENCE [LARGE SCALE GENOMIC DNA]</scope>
</reference>
<dbReference type="OrthoDB" id="611787at2759"/>
<sequence>MGKAGRAEPEQVFPNAAPAARFSRCRCGAVAGKVVNATCVSVLLLAVGGFLPAFFMLLHLRASEGGVPDDPDILAEIEAGFILLVPQSQIASQGGTLEKEIYNQIGVPNSKVSVSMRPYNYTNTTYVKFGVLPDPRNTSMSIKSIKALRTSLIRLTLQQLNLSLTPSIFGDPLCLEILGFPGGITVLLPHNASRADSIQPIFSITFDLTIREVREFLEEMKSELALILQQTPDEELFVKLTNTNGSTVATPVTVQVSISLIDRSNFLQPYRLKQLAQIITEWSSRNLGLNTSIFGRIRDLKLSPILEAFLPSFAPSMPPTPTPSLFWPPISEHPKTNIYGDFSCPALVKRQNKATPHRRLMDVSSMVISPQLSTWLHRKYASEGKKNSIAVVEPTFIAPVPEPKKFIPQHDPSMPFSGYTKVGMK</sequence>
<keyword evidence="1" id="KW-1133">Transmembrane helix</keyword>
<dbReference type="InterPro" id="IPR055464">
    <property type="entry name" value="DUF7036"/>
</dbReference>
<evidence type="ECO:0000259" key="2">
    <source>
        <dbReference type="Pfam" id="PF23041"/>
    </source>
</evidence>
<gene>
    <name evidence="3" type="ORF">C2845_PM12G28190</name>
</gene>
<dbReference type="EMBL" id="PQIB02000012">
    <property type="protein sequence ID" value="RLM80315.1"/>
    <property type="molecule type" value="Genomic_DNA"/>
</dbReference>
<evidence type="ECO:0000256" key="1">
    <source>
        <dbReference type="SAM" id="Phobius"/>
    </source>
</evidence>
<proteinExistence type="predicted"/>
<protein>
    <recommendedName>
        <fullName evidence="2">DUF7036 domain-containing protein</fullName>
    </recommendedName>
</protein>
<feature type="domain" description="DUF7036" evidence="2">
    <location>
        <begin position="81"/>
        <end position="170"/>
    </location>
</feature>
<dbReference type="STRING" id="4540.A0A3L6QKC3"/>